<gene>
    <name evidence="6" type="primary">Aste57867_21197</name>
    <name evidence="5" type="ORF">As57867_021129</name>
    <name evidence="6" type="ORF">ASTE57867_21197</name>
</gene>
<feature type="transmembrane region" description="Helical" evidence="2">
    <location>
        <begin position="238"/>
        <end position="258"/>
    </location>
</feature>
<dbReference type="Proteomes" id="UP000332933">
    <property type="component" value="Unassembled WGS sequence"/>
</dbReference>
<dbReference type="EMBL" id="VJMH01006960">
    <property type="protein sequence ID" value="KAF0687036.1"/>
    <property type="molecule type" value="Genomic_DNA"/>
</dbReference>
<dbReference type="AlphaFoldDB" id="A0A485LGW3"/>
<dbReference type="InterPro" id="IPR051957">
    <property type="entry name" value="CRISP-LCCL_domain"/>
</dbReference>
<feature type="transmembrane region" description="Helical" evidence="2">
    <location>
        <begin position="32"/>
        <end position="57"/>
    </location>
</feature>
<evidence type="ECO:0000259" key="3">
    <source>
        <dbReference type="PROSITE" id="PS50820"/>
    </source>
</evidence>
<evidence type="ECO:0000256" key="2">
    <source>
        <dbReference type="SAM" id="Phobius"/>
    </source>
</evidence>
<dbReference type="PROSITE" id="PS50820">
    <property type="entry name" value="LCCL"/>
    <property type="match status" value="1"/>
</dbReference>
<evidence type="ECO:0000256" key="1">
    <source>
        <dbReference type="SAM" id="MobiDB-lite"/>
    </source>
</evidence>
<keyword evidence="7" id="KW-1185">Reference proteome</keyword>
<dbReference type="SUPFAM" id="SSF69848">
    <property type="entry name" value="LCCL domain"/>
    <property type="match status" value="1"/>
</dbReference>
<feature type="transmembrane region" description="Helical" evidence="2">
    <location>
        <begin position="397"/>
        <end position="415"/>
    </location>
</feature>
<keyword evidence="2" id="KW-1133">Transmembrane helix</keyword>
<dbReference type="SUPFAM" id="SSF49265">
    <property type="entry name" value="Fibronectin type III"/>
    <property type="match status" value="1"/>
</dbReference>
<accession>A0A485LGW3</accession>
<proteinExistence type="predicted"/>
<organism evidence="6 7">
    <name type="scientific">Aphanomyces stellatus</name>
    <dbReference type="NCBI Taxonomy" id="120398"/>
    <lineage>
        <taxon>Eukaryota</taxon>
        <taxon>Sar</taxon>
        <taxon>Stramenopiles</taxon>
        <taxon>Oomycota</taxon>
        <taxon>Saprolegniomycetes</taxon>
        <taxon>Saprolegniales</taxon>
        <taxon>Verrucalvaceae</taxon>
        <taxon>Aphanomyces</taxon>
    </lineage>
</organism>
<dbReference type="CDD" id="cd00063">
    <property type="entry name" value="FN3"/>
    <property type="match status" value="1"/>
</dbReference>
<evidence type="ECO:0000259" key="4">
    <source>
        <dbReference type="PROSITE" id="PS50853"/>
    </source>
</evidence>
<feature type="domain" description="Fibronectin type-III" evidence="4">
    <location>
        <begin position="433"/>
        <end position="515"/>
    </location>
</feature>
<dbReference type="SMART" id="SM00603">
    <property type="entry name" value="LCCL"/>
    <property type="match status" value="1"/>
</dbReference>
<feature type="transmembrane region" description="Helical" evidence="2">
    <location>
        <begin position="188"/>
        <end position="206"/>
    </location>
</feature>
<keyword evidence="2" id="KW-0472">Membrane</keyword>
<name>A0A485LGW3_9STRA</name>
<protein>
    <submittedName>
        <fullName evidence="6">Aste57867_21197 protein</fullName>
    </submittedName>
</protein>
<dbReference type="PANTHER" id="PTHR31331:SF1">
    <property type="entry name" value="CYSTEINE RICH SECRETORY PROTEIN LCCL DOMAIN CONTAINING 2"/>
    <property type="match status" value="1"/>
</dbReference>
<sequence>MSCRSSFALVEEESPKIDPAARAHAAIPRKRLFLLALYSGVSLTALASLIYFSFFAASVDGAAPTMMGCRYFGYWTGPTCGLNGIDCQPFESDWMPIRCPTRCLWDGSSVLEVIGSSHYKGDSRICRAAIHAGVMDTNGGCALMRYSGGRNRFVGSTANGVKSQSFNSWFPKTFEFKAPSSAHHCTDLSWWILAVGCVATFGLGVFPLPPVALVHTLTLWGFVYVAVVTAPVGYDYTAIMLTLSTQFVLVVVFVHCLFHWFIRPTFADFCLLPLKQRVFTWGVFYVTPFHIMLHLNFFSNIPWLNIDVGGYKNTAVSNTAAYVVLSLLGLSFLVLAAFLVRRLYHQSLLRSTTIGYVTVCIYCALVFAFFNHTLFHLHHVLIGVLLLPLTRTPSSPAFFLQALGLGLFIQGYAAWGWPTFLDVLPVSYSLDVPDSPPLALNVTTTSVNLTWPRLDGVYGYACMLNGVMVYRGTNNWTLITDLTPNQTYYTQVSGIGNGGTDGQPGPRGNFTTTVG</sequence>
<dbReference type="SMART" id="SM00060">
    <property type="entry name" value="FN3"/>
    <property type="match status" value="1"/>
</dbReference>
<keyword evidence="2" id="KW-0812">Transmembrane</keyword>
<dbReference type="InterPro" id="IPR036116">
    <property type="entry name" value="FN3_sf"/>
</dbReference>
<dbReference type="PROSITE" id="PS50853">
    <property type="entry name" value="FN3"/>
    <property type="match status" value="1"/>
</dbReference>
<evidence type="ECO:0000313" key="5">
    <source>
        <dbReference type="EMBL" id="KAF0687036.1"/>
    </source>
</evidence>
<dbReference type="PANTHER" id="PTHR31331">
    <property type="entry name" value="LCCL DOMAIN PROTEIN (AFU_ORTHOLOGUE AFUA_5G08630)"/>
    <property type="match status" value="1"/>
</dbReference>
<dbReference type="OrthoDB" id="162371at2759"/>
<dbReference type="InterPro" id="IPR036609">
    <property type="entry name" value="LCCL_sf"/>
</dbReference>
<evidence type="ECO:0000313" key="6">
    <source>
        <dbReference type="EMBL" id="VFT97871.1"/>
    </source>
</evidence>
<evidence type="ECO:0000313" key="7">
    <source>
        <dbReference type="Proteomes" id="UP000332933"/>
    </source>
</evidence>
<feature type="domain" description="LCCL" evidence="3">
    <location>
        <begin position="99"/>
        <end position="173"/>
    </location>
</feature>
<dbReference type="EMBL" id="CAADRA010006986">
    <property type="protein sequence ID" value="VFT97871.1"/>
    <property type="molecule type" value="Genomic_DNA"/>
</dbReference>
<reference evidence="6 7" key="1">
    <citation type="submission" date="2019-03" db="EMBL/GenBank/DDBJ databases">
        <authorList>
            <person name="Gaulin E."/>
            <person name="Dumas B."/>
        </authorList>
    </citation>
    <scope>NUCLEOTIDE SEQUENCE [LARGE SCALE GENOMIC DNA]</scope>
    <source>
        <strain evidence="6">CBS 568.67</strain>
    </source>
</reference>
<dbReference type="Gene3D" id="2.170.130.20">
    <property type="entry name" value="LCCL-like domain"/>
    <property type="match status" value="1"/>
</dbReference>
<feature type="transmembrane region" description="Helical" evidence="2">
    <location>
        <begin position="353"/>
        <end position="377"/>
    </location>
</feature>
<feature type="transmembrane region" description="Helical" evidence="2">
    <location>
        <begin position="213"/>
        <end position="232"/>
    </location>
</feature>
<feature type="region of interest" description="Disordered" evidence="1">
    <location>
        <begin position="496"/>
        <end position="515"/>
    </location>
</feature>
<dbReference type="InterPro" id="IPR003961">
    <property type="entry name" value="FN3_dom"/>
</dbReference>
<dbReference type="Pfam" id="PF03815">
    <property type="entry name" value="LCCL"/>
    <property type="match status" value="1"/>
</dbReference>
<reference evidence="5" key="2">
    <citation type="submission" date="2019-06" db="EMBL/GenBank/DDBJ databases">
        <title>Genomics analysis of Aphanomyces spp. identifies a new class of oomycete effector associated with host adaptation.</title>
        <authorList>
            <person name="Gaulin E."/>
        </authorList>
    </citation>
    <scope>NUCLEOTIDE SEQUENCE</scope>
    <source>
        <strain evidence="5">CBS 578.67</strain>
    </source>
</reference>
<feature type="transmembrane region" description="Helical" evidence="2">
    <location>
        <begin position="319"/>
        <end position="341"/>
    </location>
</feature>
<dbReference type="InterPro" id="IPR004043">
    <property type="entry name" value="LCCL"/>
</dbReference>
<feature type="transmembrane region" description="Helical" evidence="2">
    <location>
        <begin position="278"/>
        <end position="299"/>
    </location>
</feature>